<gene>
    <name evidence="10" type="ORF">D3273_03250</name>
</gene>
<dbReference type="InterPro" id="IPR015424">
    <property type="entry name" value="PyrdxlP-dep_Trfase"/>
</dbReference>
<dbReference type="RefSeq" id="WP_129223447.1">
    <property type="nucleotide sequence ID" value="NZ_QYBB01000002.1"/>
</dbReference>
<evidence type="ECO:0000256" key="3">
    <source>
        <dbReference type="ARBA" id="ARBA00011738"/>
    </source>
</evidence>
<evidence type="ECO:0000313" key="10">
    <source>
        <dbReference type="EMBL" id="RYC33500.1"/>
    </source>
</evidence>
<evidence type="ECO:0000256" key="1">
    <source>
        <dbReference type="ARBA" id="ARBA00001933"/>
    </source>
</evidence>
<comment type="caution">
    <text evidence="10">The sequence shown here is derived from an EMBL/GenBank/DDBJ whole genome shotgun (WGS) entry which is preliminary data.</text>
</comment>
<proteinExistence type="inferred from homology"/>
<comment type="similarity">
    <text evidence="2">Belongs to the class-I pyridoxal-phosphate-dependent aminotransferase family.</text>
</comment>
<dbReference type="GO" id="GO:0030170">
    <property type="term" value="F:pyridoxal phosphate binding"/>
    <property type="evidence" value="ECO:0007669"/>
    <property type="project" value="InterPro"/>
</dbReference>
<comment type="catalytic activity">
    <reaction evidence="8">
        <text>L-aspartate + 2-oxoglutarate = oxaloacetate + L-glutamate</text>
        <dbReference type="Rhea" id="RHEA:21824"/>
        <dbReference type="ChEBI" id="CHEBI:16452"/>
        <dbReference type="ChEBI" id="CHEBI:16810"/>
        <dbReference type="ChEBI" id="CHEBI:29985"/>
        <dbReference type="ChEBI" id="CHEBI:29991"/>
        <dbReference type="EC" id="2.6.1.1"/>
    </reaction>
</comment>
<keyword evidence="11" id="KW-1185">Reference proteome</keyword>
<dbReference type="EMBL" id="QYBB01000002">
    <property type="protein sequence ID" value="RYC33500.1"/>
    <property type="molecule type" value="Genomic_DNA"/>
</dbReference>
<sequence>MRFSSLVDRLDAPGGAAWHIHGEARLAQARGEDVILLSVGDPDFDTPAPIVERAVEALRAGDTHYTYIPGRPALRAAIAGVQSRRTGAPTAPENVMTVSGAQNGLFAVMLSLLDPGDEVLVIEPIYATYEATVAAAGATVVRVSASPDDGFRPAVGALEGAVTPRTRAILMANPNNPTGVVMTEAELAAVAAVARRHDLWVVADEVYESLVFEGAHRSIRALPGMAERTATIGSLSKSHAMTGWRTGWVVGPEDLVGHLDRLGLNMLYGQPGFIQEAAIVALADYDATTEVMREAYRARVDTVAEGLAGLPGIAMLRPASGMFALIDVRGTGMSSTDFAWGLFRATGVSLVDAAAFGPATAGFVRLAMAAPAERLADACRRIARHARSLAG</sequence>
<reference evidence="10 11" key="1">
    <citation type="submission" date="2018-12" db="EMBL/GenBank/DDBJ databases">
        <authorList>
            <person name="Grouzdev D.S."/>
            <person name="Krutkina M.S."/>
        </authorList>
    </citation>
    <scope>NUCLEOTIDE SEQUENCE [LARGE SCALE GENOMIC DNA]</scope>
    <source>
        <strain evidence="10 11">RmlP026</strain>
    </source>
</reference>
<keyword evidence="7" id="KW-0663">Pyridoxal phosphate</keyword>
<dbReference type="Gene3D" id="3.40.640.10">
    <property type="entry name" value="Type I PLP-dependent aspartate aminotransferase-like (Major domain)"/>
    <property type="match status" value="1"/>
</dbReference>
<dbReference type="OrthoDB" id="9763453at2"/>
<comment type="cofactor">
    <cofactor evidence="1">
        <name>pyridoxal 5'-phosphate</name>
        <dbReference type="ChEBI" id="CHEBI:597326"/>
    </cofactor>
</comment>
<dbReference type="SUPFAM" id="SSF53383">
    <property type="entry name" value="PLP-dependent transferases"/>
    <property type="match status" value="1"/>
</dbReference>
<dbReference type="AlphaFoldDB" id="A0A4Q2UA70"/>
<evidence type="ECO:0000259" key="9">
    <source>
        <dbReference type="Pfam" id="PF00155"/>
    </source>
</evidence>
<evidence type="ECO:0000313" key="11">
    <source>
        <dbReference type="Proteomes" id="UP000290759"/>
    </source>
</evidence>
<dbReference type="FunFam" id="3.40.640.10:FF:000033">
    <property type="entry name" value="Aspartate aminotransferase"/>
    <property type="match status" value="1"/>
</dbReference>
<evidence type="ECO:0000256" key="2">
    <source>
        <dbReference type="ARBA" id="ARBA00007441"/>
    </source>
</evidence>
<dbReference type="CDD" id="cd00609">
    <property type="entry name" value="AAT_like"/>
    <property type="match status" value="1"/>
</dbReference>
<keyword evidence="6 10" id="KW-0808">Transferase</keyword>
<accession>A0A4Q2UA70</accession>
<dbReference type="GO" id="GO:0004069">
    <property type="term" value="F:L-aspartate:2-oxoglutarate aminotransferase activity"/>
    <property type="evidence" value="ECO:0007669"/>
    <property type="project" value="UniProtKB-EC"/>
</dbReference>
<protein>
    <recommendedName>
        <fullName evidence="4">aspartate transaminase</fullName>
        <ecNumber evidence="4">2.6.1.1</ecNumber>
    </recommendedName>
</protein>
<dbReference type="Gene3D" id="3.90.1150.10">
    <property type="entry name" value="Aspartate Aminotransferase, domain 1"/>
    <property type="match status" value="1"/>
</dbReference>
<keyword evidence="5 10" id="KW-0032">Aminotransferase</keyword>
<reference evidence="10 11" key="2">
    <citation type="submission" date="2019-02" db="EMBL/GenBank/DDBJ databases">
        <title>'Lichenibacterium ramalinii' gen. nov. sp. nov., 'Lichenibacterium minor' gen. nov. sp. nov.</title>
        <authorList>
            <person name="Pankratov T."/>
        </authorList>
    </citation>
    <scope>NUCLEOTIDE SEQUENCE [LARGE SCALE GENOMIC DNA]</scope>
    <source>
        <strain evidence="10 11">RmlP026</strain>
    </source>
</reference>
<dbReference type="InterPro" id="IPR015422">
    <property type="entry name" value="PyrdxlP-dep_Trfase_small"/>
</dbReference>
<name>A0A4Q2UA70_9HYPH</name>
<organism evidence="10 11">
    <name type="scientific">Lichenibacterium minor</name>
    <dbReference type="NCBI Taxonomy" id="2316528"/>
    <lineage>
        <taxon>Bacteria</taxon>
        <taxon>Pseudomonadati</taxon>
        <taxon>Pseudomonadota</taxon>
        <taxon>Alphaproteobacteria</taxon>
        <taxon>Hyphomicrobiales</taxon>
        <taxon>Lichenihabitantaceae</taxon>
        <taxon>Lichenibacterium</taxon>
    </lineage>
</organism>
<dbReference type="Proteomes" id="UP000290759">
    <property type="component" value="Unassembled WGS sequence"/>
</dbReference>
<dbReference type="GO" id="GO:0006520">
    <property type="term" value="P:amino acid metabolic process"/>
    <property type="evidence" value="ECO:0007669"/>
    <property type="project" value="InterPro"/>
</dbReference>
<dbReference type="InterPro" id="IPR050596">
    <property type="entry name" value="AspAT/PAT-like"/>
</dbReference>
<evidence type="ECO:0000256" key="4">
    <source>
        <dbReference type="ARBA" id="ARBA00012753"/>
    </source>
</evidence>
<feature type="domain" description="Aminotransferase class I/classII large" evidence="9">
    <location>
        <begin position="33"/>
        <end position="382"/>
    </location>
</feature>
<evidence type="ECO:0000256" key="8">
    <source>
        <dbReference type="ARBA" id="ARBA00049185"/>
    </source>
</evidence>
<evidence type="ECO:0000256" key="7">
    <source>
        <dbReference type="ARBA" id="ARBA00022898"/>
    </source>
</evidence>
<comment type="subunit">
    <text evidence="3">Homodimer.</text>
</comment>
<dbReference type="EC" id="2.6.1.1" evidence="4"/>
<dbReference type="InterPro" id="IPR004839">
    <property type="entry name" value="Aminotransferase_I/II_large"/>
</dbReference>
<dbReference type="InterPro" id="IPR015421">
    <property type="entry name" value="PyrdxlP-dep_Trfase_major"/>
</dbReference>
<dbReference type="Pfam" id="PF00155">
    <property type="entry name" value="Aminotran_1_2"/>
    <property type="match status" value="1"/>
</dbReference>
<dbReference type="PANTHER" id="PTHR46383">
    <property type="entry name" value="ASPARTATE AMINOTRANSFERASE"/>
    <property type="match status" value="1"/>
</dbReference>
<evidence type="ECO:0000256" key="5">
    <source>
        <dbReference type="ARBA" id="ARBA00022576"/>
    </source>
</evidence>
<dbReference type="PANTHER" id="PTHR46383:SF1">
    <property type="entry name" value="ASPARTATE AMINOTRANSFERASE"/>
    <property type="match status" value="1"/>
</dbReference>
<evidence type="ECO:0000256" key="6">
    <source>
        <dbReference type="ARBA" id="ARBA00022679"/>
    </source>
</evidence>